<sequence>MKYNIAAVLLASLLGLSAPASANIVLDFEGLADWGAGWLPEDYASFDWGVQHFSVLSNNHPDYGFQSTLGNSYGSTSGEFAAYNAFGVTRNINFNQQIDFEGAYFTSWVQDDTFNPGSSRSVTLNGYADGGLVGSVYMDLSSTQYDWLQAGFAGIDRLEIVNSADNTWWLMDDFTFNYAAADVNAPATWLLALSVLGFVVARRKTL</sequence>
<feature type="signal peptide" evidence="2">
    <location>
        <begin position="1"/>
        <end position="22"/>
    </location>
</feature>
<keyword evidence="2" id="KW-0732">Signal</keyword>
<comment type="caution">
    <text evidence="3">The sequence shown here is derived from an EMBL/GenBank/DDBJ whole genome shotgun (WGS) entry which is preliminary data.</text>
</comment>
<evidence type="ECO:0000256" key="1">
    <source>
        <dbReference type="SAM" id="Phobius"/>
    </source>
</evidence>
<feature type="transmembrane region" description="Helical" evidence="1">
    <location>
        <begin position="178"/>
        <end position="201"/>
    </location>
</feature>
<keyword evidence="1" id="KW-0812">Transmembrane</keyword>
<protein>
    <recommendedName>
        <fullName evidence="5">PEP-CTERM sorting domain-containing protein</fullName>
    </recommendedName>
</protein>
<proteinExistence type="predicted"/>
<accession>A0ABW4XLY9</accession>
<evidence type="ECO:0000313" key="3">
    <source>
        <dbReference type="EMBL" id="MFD2096556.1"/>
    </source>
</evidence>
<gene>
    <name evidence="3" type="ORF">ACFSJ3_11230</name>
</gene>
<reference evidence="4" key="1">
    <citation type="journal article" date="2019" name="Int. J. Syst. Evol. Microbiol.">
        <title>The Global Catalogue of Microorganisms (GCM) 10K type strain sequencing project: providing services to taxonomists for standard genome sequencing and annotation.</title>
        <authorList>
            <consortium name="The Broad Institute Genomics Platform"/>
            <consortium name="The Broad Institute Genome Sequencing Center for Infectious Disease"/>
            <person name="Wu L."/>
            <person name="Ma J."/>
        </authorList>
    </citation>
    <scope>NUCLEOTIDE SEQUENCE [LARGE SCALE GENOMIC DNA]</scope>
    <source>
        <strain evidence="4">CGMCC 1.10992</strain>
    </source>
</reference>
<evidence type="ECO:0000313" key="4">
    <source>
        <dbReference type="Proteomes" id="UP001597380"/>
    </source>
</evidence>
<feature type="chain" id="PRO_5046087236" description="PEP-CTERM sorting domain-containing protein" evidence="2">
    <location>
        <begin position="23"/>
        <end position="206"/>
    </location>
</feature>
<dbReference type="RefSeq" id="WP_345339055.1">
    <property type="nucleotide sequence ID" value="NZ_BAABLI010000008.1"/>
</dbReference>
<dbReference type="EMBL" id="JBHUHT010000012">
    <property type="protein sequence ID" value="MFD2096556.1"/>
    <property type="molecule type" value="Genomic_DNA"/>
</dbReference>
<keyword evidence="4" id="KW-1185">Reference proteome</keyword>
<organism evidence="3 4">
    <name type="scientific">Corallincola platygyrae</name>
    <dbReference type="NCBI Taxonomy" id="1193278"/>
    <lineage>
        <taxon>Bacteria</taxon>
        <taxon>Pseudomonadati</taxon>
        <taxon>Pseudomonadota</taxon>
        <taxon>Gammaproteobacteria</taxon>
        <taxon>Alteromonadales</taxon>
        <taxon>Psychromonadaceae</taxon>
        <taxon>Corallincola</taxon>
    </lineage>
</organism>
<keyword evidence="1" id="KW-1133">Transmembrane helix</keyword>
<evidence type="ECO:0008006" key="5">
    <source>
        <dbReference type="Google" id="ProtNLM"/>
    </source>
</evidence>
<name>A0ABW4XLY9_9GAMM</name>
<dbReference type="Proteomes" id="UP001597380">
    <property type="component" value="Unassembled WGS sequence"/>
</dbReference>
<evidence type="ECO:0000256" key="2">
    <source>
        <dbReference type="SAM" id="SignalP"/>
    </source>
</evidence>
<keyword evidence="1" id="KW-0472">Membrane</keyword>